<evidence type="ECO:0000313" key="3">
    <source>
        <dbReference type="EMBL" id="STY98573.1"/>
    </source>
</evidence>
<dbReference type="NCBIfam" id="TIGR02747">
    <property type="entry name" value="TraV"/>
    <property type="match status" value="1"/>
</dbReference>
<feature type="compositionally biased region" description="Basic and acidic residues" evidence="1">
    <location>
        <begin position="152"/>
        <end position="162"/>
    </location>
</feature>
<dbReference type="AlphaFoldDB" id="A0A378QGX7"/>
<accession>A0A378QGX7</accession>
<dbReference type="EMBL" id="UGPW01000002">
    <property type="protein sequence ID" value="STY98573.1"/>
    <property type="molecule type" value="Genomic_DNA"/>
</dbReference>
<evidence type="ECO:0000256" key="1">
    <source>
        <dbReference type="SAM" id="MobiDB-lite"/>
    </source>
</evidence>
<dbReference type="InterPro" id="IPR014118">
    <property type="entry name" value="T4SS_TraV"/>
</dbReference>
<feature type="region of interest" description="Disordered" evidence="1">
    <location>
        <begin position="152"/>
        <end position="187"/>
    </location>
</feature>
<evidence type="ECO:0000256" key="2">
    <source>
        <dbReference type="SAM" id="SignalP"/>
    </source>
</evidence>
<dbReference type="Pfam" id="PF09676">
    <property type="entry name" value="TraV"/>
    <property type="match status" value="1"/>
</dbReference>
<name>A0A378QGX7_9GAMM</name>
<organism evidence="3 4">
    <name type="scientific">Moraxella ovis</name>
    <dbReference type="NCBI Taxonomy" id="29433"/>
    <lineage>
        <taxon>Bacteria</taxon>
        <taxon>Pseudomonadati</taxon>
        <taxon>Pseudomonadota</taxon>
        <taxon>Gammaproteobacteria</taxon>
        <taxon>Moraxellales</taxon>
        <taxon>Moraxellaceae</taxon>
        <taxon>Moraxella</taxon>
    </lineage>
</organism>
<keyword evidence="2" id="KW-0732">Signal</keyword>
<feature type="signal peptide" evidence="2">
    <location>
        <begin position="1"/>
        <end position="18"/>
    </location>
</feature>
<protein>
    <submittedName>
        <fullName evidence="3">Type IV conjugative transfer system protein TraV</fullName>
    </submittedName>
</protein>
<feature type="chain" id="PRO_5016845610" evidence="2">
    <location>
        <begin position="19"/>
        <end position="187"/>
    </location>
</feature>
<sequence length="187" mass="20461">MKKIVAMVVASLSLGGCASLTGLDAKSDFACAAPEGFSCTSMTGVYANINNPDLPKGKKATFLGASNQRYAPRHKPSMDQHGRTPLTQYQDTGIPIRTQPQIMRIWVAPWESTDKTFYDQNYVYSVVDYGDWVLTHNKSNIISEFSPIGVKKGDTTSVDAEKQYNNPPAPVPAPTEEPFVVDIEGNQ</sequence>
<dbReference type="RefSeq" id="WP_063515093.1">
    <property type="nucleotide sequence ID" value="NZ_CP011159.1"/>
</dbReference>
<evidence type="ECO:0000313" key="4">
    <source>
        <dbReference type="Proteomes" id="UP000255102"/>
    </source>
</evidence>
<reference evidence="3 4" key="1">
    <citation type="submission" date="2018-06" db="EMBL/GenBank/DDBJ databases">
        <authorList>
            <consortium name="Pathogen Informatics"/>
            <person name="Doyle S."/>
        </authorList>
    </citation>
    <scope>NUCLEOTIDE SEQUENCE [LARGE SCALE GENOMIC DNA]</scope>
    <source>
        <strain evidence="3 4">NCTC11227</strain>
    </source>
</reference>
<dbReference type="PROSITE" id="PS51257">
    <property type="entry name" value="PROKAR_LIPOPROTEIN"/>
    <property type="match status" value="1"/>
</dbReference>
<gene>
    <name evidence="3" type="ORF">NCTC11227_02249</name>
</gene>
<dbReference type="Proteomes" id="UP000255102">
    <property type="component" value="Unassembled WGS sequence"/>
</dbReference>
<proteinExistence type="predicted"/>